<evidence type="ECO:0000313" key="1">
    <source>
        <dbReference type="EMBL" id="MPN42293.1"/>
    </source>
</evidence>
<comment type="caution">
    <text evidence="1">The sequence shown here is derived from an EMBL/GenBank/DDBJ whole genome shotgun (WGS) entry which is preliminary data.</text>
</comment>
<dbReference type="AlphaFoldDB" id="A0A645I482"/>
<dbReference type="EMBL" id="VSSQ01099931">
    <property type="protein sequence ID" value="MPN42293.1"/>
    <property type="molecule type" value="Genomic_DNA"/>
</dbReference>
<reference evidence="1" key="1">
    <citation type="submission" date="2019-08" db="EMBL/GenBank/DDBJ databases">
        <authorList>
            <person name="Kucharzyk K."/>
            <person name="Murdoch R.W."/>
            <person name="Higgins S."/>
            <person name="Loffler F."/>
        </authorList>
    </citation>
    <scope>NUCLEOTIDE SEQUENCE</scope>
</reference>
<organism evidence="1">
    <name type="scientific">bioreactor metagenome</name>
    <dbReference type="NCBI Taxonomy" id="1076179"/>
    <lineage>
        <taxon>unclassified sequences</taxon>
        <taxon>metagenomes</taxon>
        <taxon>ecological metagenomes</taxon>
    </lineage>
</organism>
<sequence length="155" mass="16905">MPALPRELGAALAGRERRVLLDVGGDDRGTLALGRYAEAVRRTGDYENLFVVNFFRPRSQTPEDALALLREVEAASGLKVTALVHNSNLGEATTAAHIRAALERMETLSRLTGLPVAFTAARLRLKGELAGSIPNPLWMEEDHPLKRWLGGRAIV</sequence>
<gene>
    <name evidence="1" type="ORF">SDC9_189850</name>
</gene>
<proteinExistence type="predicted"/>
<protein>
    <submittedName>
        <fullName evidence="1">Uncharacterized protein</fullName>
    </submittedName>
</protein>
<name>A0A645I482_9ZZZZ</name>
<accession>A0A645I482</accession>